<evidence type="ECO:0000259" key="7">
    <source>
        <dbReference type="PROSITE" id="PS51194"/>
    </source>
</evidence>
<proteinExistence type="inferred from homology"/>
<dbReference type="KEGG" id="ptrr:90958265"/>
<evidence type="ECO:0000256" key="2">
    <source>
        <dbReference type="ARBA" id="ARBA00022741"/>
    </source>
</evidence>
<dbReference type="GO" id="GO:0005737">
    <property type="term" value="C:cytoplasm"/>
    <property type="evidence" value="ECO:0007669"/>
    <property type="project" value="TreeGrafter"/>
</dbReference>
<dbReference type="SUPFAM" id="SSF52540">
    <property type="entry name" value="P-loop containing nucleoside triphosphate hydrolases"/>
    <property type="match status" value="1"/>
</dbReference>
<evidence type="ECO:0000256" key="3">
    <source>
        <dbReference type="ARBA" id="ARBA00022840"/>
    </source>
</evidence>
<dbReference type="PANTHER" id="PTHR13710">
    <property type="entry name" value="DNA HELICASE RECQ FAMILY MEMBER"/>
    <property type="match status" value="1"/>
</dbReference>
<evidence type="ECO:0000313" key="8">
    <source>
        <dbReference type="EMBL" id="KAF7564313.1"/>
    </source>
</evidence>
<evidence type="ECO:0000256" key="1">
    <source>
        <dbReference type="ARBA" id="ARBA00005446"/>
    </source>
</evidence>
<dbReference type="PANTHER" id="PTHR13710:SF154">
    <property type="entry name" value="RECQ HELICASE, PUTATIVE (AFU_ORTHOLOGUE AFUA_6G14720)-RELATED"/>
    <property type="match status" value="1"/>
</dbReference>
<dbReference type="Pfam" id="PF00271">
    <property type="entry name" value="Helicase_C"/>
    <property type="match status" value="1"/>
</dbReference>
<gene>
    <name evidence="8" type="ORF">PtrM4_152880</name>
</gene>
<dbReference type="PROSITE" id="PS51192">
    <property type="entry name" value="HELICASE_ATP_BIND_1"/>
    <property type="match status" value="1"/>
</dbReference>
<dbReference type="PROSITE" id="PS51194">
    <property type="entry name" value="HELICASE_CTER"/>
    <property type="match status" value="1"/>
</dbReference>
<reference evidence="8 9" key="1">
    <citation type="journal article" date="2018" name="BMC Genomics">
        <title>Comparative genomics of the wheat fungal pathogen Pyrenophora tritici-repentis reveals chromosomal variations and genome plasticity.</title>
        <authorList>
            <person name="Moolhuijzen P."/>
            <person name="See P.T."/>
            <person name="Hane J.K."/>
            <person name="Shi G."/>
            <person name="Liu Z."/>
            <person name="Oliver R.P."/>
            <person name="Moffat C.S."/>
        </authorList>
    </citation>
    <scope>NUCLEOTIDE SEQUENCE [LARGE SCALE GENOMIC DNA]</scope>
    <source>
        <strain evidence="8">M4</strain>
    </source>
</reference>
<evidence type="ECO:0000313" key="9">
    <source>
        <dbReference type="Proteomes" id="UP000245464"/>
    </source>
</evidence>
<dbReference type="Gene3D" id="3.40.50.300">
    <property type="entry name" value="P-loop containing nucleotide triphosphate hydrolases"/>
    <property type="match status" value="2"/>
</dbReference>
<dbReference type="EC" id="5.6.2.4" evidence="5"/>
<dbReference type="RefSeq" id="XP_065958760.1">
    <property type="nucleotide sequence ID" value="XM_066110227.1"/>
</dbReference>
<name>A0A834RHG1_9PLEO</name>
<dbReference type="GO" id="GO:0043138">
    <property type="term" value="F:3'-5' DNA helicase activity"/>
    <property type="evidence" value="ECO:0007669"/>
    <property type="project" value="UniProtKB-EC"/>
</dbReference>
<feature type="domain" description="Helicase C-terminal" evidence="7">
    <location>
        <begin position="168"/>
        <end position="272"/>
    </location>
</feature>
<keyword evidence="2" id="KW-0547">Nucleotide-binding</keyword>
<dbReference type="GO" id="GO:0000724">
    <property type="term" value="P:double-strand break repair via homologous recombination"/>
    <property type="evidence" value="ECO:0007669"/>
    <property type="project" value="TreeGrafter"/>
</dbReference>
<comment type="caution">
    <text evidence="8">The sequence shown here is derived from an EMBL/GenBank/DDBJ whole genome shotgun (WGS) entry which is preliminary data.</text>
</comment>
<dbReference type="AlphaFoldDB" id="A0A834RHG1"/>
<dbReference type="Proteomes" id="UP000245464">
    <property type="component" value="Unassembled WGS sequence"/>
</dbReference>
<dbReference type="GO" id="GO:0005694">
    <property type="term" value="C:chromosome"/>
    <property type="evidence" value="ECO:0007669"/>
    <property type="project" value="TreeGrafter"/>
</dbReference>
<feature type="domain" description="Helicase ATP-binding" evidence="6">
    <location>
        <begin position="1"/>
        <end position="106"/>
    </location>
</feature>
<dbReference type="InterPro" id="IPR001650">
    <property type="entry name" value="Helicase_C-like"/>
</dbReference>
<dbReference type="InterPro" id="IPR014001">
    <property type="entry name" value="Helicase_ATP-bd"/>
</dbReference>
<accession>A0A834RHG1</accession>
<dbReference type="GO" id="GO:0009378">
    <property type="term" value="F:four-way junction helicase activity"/>
    <property type="evidence" value="ECO:0007669"/>
    <property type="project" value="TreeGrafter"/>
</dbReference>
<dbReference type="GO" id="GO:0003676">
    <property type="term" value="F:nucleic acid binding"/>
    <property type="evidence" value="ECO:0007669"/>
    <property type="project" value="InterPro"/>
</dbReference>
<comment type="similarity">
    <text evidence="1">Belongs to the helicase family. RecQ subfamily.</text>
</comment>
<protein>
    <recommendedName>
        <fullName evidence="5">DNA 3'-5' helicase</fullName>
        <ecNumber evidence="5">5.6.2.4</ecNumber>
    </recommendedName>
</protein>
<feature type="non-terminal residue" evidence="8">
    <location>
        <position position="272"/>
    </location>
</feature>
<keyword evidence="3" id="KW-0067">ATP-binding</keyword>
<evidence type="ECO:0000256" key="4">
    <source>
        <dbReference type="ARBA" id="ARBA00034617"/>
    </source>
</evidence>
<evidence type="ECO:0000259" key="6">
    <source>
        <dbReference type="PROSITE" id="PS51192"/>
    </source>
</evidence>
<sequence length="272" mass="30551">QELVVHVAGVAEQGGTTVVVVPLIALRGDMAQRCKKLGISCVEWQSRRPPDAAAVVLVTPESAVGEEFATFLNRLRATRQLDRIIIDECHIVLNRQYTFRKQMQQLDGHVNSNVATSEEDELFRRMHFERGQVRMFRAPTARSNIAYRVVRVEKERKRQEVEATVLAMVQQKVRKYKSGKIVVYGNSVPKVKGLAEKLKCHAYHHHAVGKASMLEEFMGGKQRVIVATSALGMGVDVPDIRCIVHMDWRLACWITRRRAGEPGETGSGARPS</sequence>
<organism evidence="8 9">
    <name type="scientific">Pyrenophora tritici-repentis</name>
    <dbReference type="NCBI Taxonomy" id="45151"/>
    <lineage>
        <taxon>Eukaryota</taxon>
        <taxon>Fungi</taxon>
        <taxon>Dikarya</taxon>
        <taxon>Ascomycota</taxon>
        <taxon>Pezizomycotina</taxon>
        <taxon>Dothideomycetes</taxon>
        <taxon>Pleosporomycetidae</taxon>
        <taxon>Pleosporales</taxon>
        <taxon>Pleosporineae</taxon>
        <taxon>Pleosporaceae</taxon>
        <taxon>Pyrenophora</taxon>
    </lineage>
</organism>
<evidence type="ECO:0000256" key="5">
    <source>
        <dbReference type="ARBA" id="ARBA00034808"/>
    </source>
</evidence>
<dbReference type="InterPro" id="IPR011545">
    <property type="entry name" value="DEAD/DEAH_box_helicase_dom"/>
</dbReference>
<dbReference type="GeneID" id="90958265"/>
<dbReference type="Pfam" id="PF00270">
    <property type="entry name" value="DEAD"/>
    <property type="match status" value="1"/>
</dbReference>
<dbReference type="InterPro" id="IPR027417">
    <property type="entry name" value="P-loop_NTPase"/>
</dbReference>
<dbReference type="GO" id="GO:0005524">
    <property type="term" value="F:ATP binding"/>
    <property type="evidence" value="ECO:0007669"/>
    <property type="project" value="UniProtKB-KW"/>
</dbReference>
<comment type="catalytic activity">
    <reaction evidence="4">
        <text>Couples ATP hydrolysis with the unwinding of duplex DNA by translocating in the 3'-5' direction.</text>
        <dbReference type="EC" id="5.6.2.4"/>
    </reaction>
</comment>
<dbReference type="EMBL" id="NQIK02000017">
    <property type="protein sequence ID" value="KAF7564313.1"/>
    <property type="molecule type" value="Genomic_DNA"/>
</dbReference>